<dbReference type="GO" id="GO:0005829">
    <property type="term" value="C:cytosol"/>
    <property type="evidence" value="ECO:0007669"/>
    <property type="project" value="TreeGrafter"/>
</dbReference>
<dbReference type="EMBL" id="AMZH03011830">
    <property type="protein sequence ID" value="RRT52143.1"/>
    <property type="molecule type" value="Genomic_DNA"/>
</dbReference>
<organism evidence="7 8">
    <name type="scientific">Ensete ventricosum</name>
    <name type="common">Abyssinian banana</name>
    <name type="synonym">Musa ensete</name>
    <dbReference type="NCBI Taxonomy" id="4639"/>
    <lineage>
        <taxon>Eukaryota</taxon>
        <taxon>Viridiplantae</taxon>
        <taxon>Streptophyta</taxon>
        <taxon>Embryophyta</taxon>
        <taxon>Tracheophyta</taxon>
        <taxon>Spermatophyta</taxon>
        <taxon>Magnoliopsida</taxon>
        <taxon>Liliopsida</taxon>
        <taxon>Zingiberales</taxon>
        <taxon>Musaceae</taxon>
        <taxon>Ensete</taxon>
    </lineage>
</organism>
<comment type="function">
    <text evidence="6">ATP dependent phosphorylation of adenosine and other related nucleoside analogs to monophosphate derivatives.</text>
</comment>
<comment type="pathway">
    <text evidence="6">Purine metabolism; AMP biosynthesis via salvage pathway; AMP from adenosine: step 1/1.</text>
</comment>
<comment type="cofactor">
    <cofactor evidence="6">
        <name>Mg(2+)</name>
        <dbReference type="ChEBI" id="CHEBI:18420"/>
    </cofactor>
</comment>
<comment type="caution">
    <text evidence="7">The sequence shown here is derived from an EMBL/GenBank/DDBJ whole genome shotgun (WGS) entry which is preliminary data.</text>
</comment>
<keyword evidence="6" id="KW-0460">Magnesium</keyword>
<keyword evidence="2 6" id="KW-0808">Transferase</keyword>
<comment type="similarity">
    <text evidence="1 6">Belongs to the carbohydrate kinase PfkB family.</text>
</comment>
<dbReference type="UniPathway" id="UPA00588">
    <property type="reaction ID" value="UER00659"/>
</dbReference>
<evidence type="ECO:0000256" key="1">
    <source>
        <dbReference type="ARBA" id="ARBA00010688"/>
    </source>
</evidence>
<protein>
    <recommendedName>
        <fullName evidence="6">Adenosine kinase</fullName>
        <shortName evidence="6">AK</shortName>
        <ecNumber evidence="6">2.7.1.20</ecNumber>
    </recommendedName>
    <alternativeName>
        <fullName evidence="6">Adenosine 5'-phosphotransferase</fullName>
    </alternativeName>
</protein>
<dbReference type="GO" id="GO:0006166">
    <property type="term" value="P:purine ribonucleoside salvage"/>
    <property type="evidence" value="ECO:0007669"/>
    <property type="project" value="UniProtKB-KW"/>
</dbReference>
<keyword evidence="3 6" id="KW-0547">Nucleotide-binding</keyword>
<evidence type="ECO:0000256" key="3">
    <source>
        <dbReference type="ARBA" id="ARBA00022741"/>
    </source>
</evidence>
<dbReference type="GO" id="GO:0044209">
    <property type="term" value="P:AMP salvage"/>
    <property type="evidence" value="ECO:0007669"/>
    <property type="project" value="UniProtKB-UniRule"/>
</dbReference>
<keyword evidence="4 6" id="KW-0418">Kinase</keyword>
<evidence type="ECO:0000256" key="2">
    <source>
        <dbReference type="ARBA" id="ARBA00022679"/>
    </source>
</evidence>
<dbReference type="PANTHER" id="PTHR45769:SF3">
    <property type="entry name" value="ADENOSINE KINASE"/>
    <property type="match status" value="1"/>
</dbReference>
<dbReference type="Proteomes" id="UP000287651">
    <property type="component" value="Unassembled WGS sequence"/>
</dbReference>
<keyword evidence="6" id="KW-0660">Purine salvage</keyword>
<accession>A0A426YKA3</accession>
<gene>
    <name evidence="7" type="ORF">B296_00050640</name>
</gene>
<keyword evidence="5 6" id="KW-0067">ATP-binding</keyword>
<evidence type="ECO:0000256" key="6">
    <source>
        <dbReference type="RuleBase" id="RU368116"/>
    </source>
</evidence>
<comment type="catalytic activity">
    <reaction evidence="6">
        <text>adenosine + ATP = AMP + ADP + H(+)</text>
        <dbReference type="Rhea" id="RHEA:20824"/>
        <dbReference type="ChEBI" id="CHEBI:15378"/>
        <dbReference type="ChEBI" id="CHEBI:16335"/>
        <dbReference type="ChEBI" id="CHEBI:30616"/>
        <dbReference type="ChEBI" id="CHEBI:456215"/>
        <dbReference type="ChEBI" id="CHEBI:456216"/>
        <dbReference type="EC" id="2.7.1.20"/>
    </reaction>
</comment>
<dbReference type="InterPro" id="IPR001805">
    <property type="entry name" value="Adenokinase"/>
</dbReference>
<evidence type="ECO:0000313" key="8">
    <source>
        <dbReference type="Proteomes" id="UP000287651"/>
    </source>
</evidence>
<dbReference type="GO" id="GO:0005634">
    <property type="term" value="C:nucleus"/>
    <property type="evidence" value="ECO:0007669"/>
    <property type="project" value="TreeGrafter"/>
</dbReference>
<sequence>MNRSLVANLSAANCYKIEHLKRPENFVLGKIVLSLYFRNASFGAYSKHKYVDYVFGNETEARTFARVRGWEVNLSFCLY</sequence>
<dbReference type="GO" id="GO:0006144">
    <property type="term" value="P:purine nucleobase metabolic process"/>
    <property type="evidence" value="ECO:0007669"/>
    <property type="project" value="TreeGrafter"/>
</dbReference>
<reference evidence="7 8" key="1">
    <citation type="journal article" date="2014" name="Agronomy (Basel)">
        <title>A Draft Genome Sequence for Ensete ventricosum, the Drought-Tolerant Tree Against Hunger.</title>
        <authorList>
            <person name="Harrison J."/>
            <person name="Moore K.A."/>
            <person name="Paszkiewicz K."/>
            <person name="Jones T."/>
            <person name="Grant M."/>
            <person name="Ambacheew D."/>
            <person name="Muzemil S."/>
            <person name="Studholme D.J."/>
        </authorList>
    </citation>
    <scope>NUCLEOTIDE SEQUENCE [LARGE SCALE GENOMIC DNA]</scope>
</reference>
<dbReference type="EC" id="2.7.1.20" evidence="6"/>
<evidence type="ECO:0000256" key="4">
    <source>
        <dbReference type="ARBA" id="ARBA00022777"/>
    </source>
</evidence>
<proteinExistence type="inferred from homology"/>
<dbReference type="AlphaFoldDB" id="A0A426YKA3"/>
<dbReference type="PANTHER" id="PTHR45769">
    <property type="entry name" value="ADENOSINE KINASE"/>
    <property type="match status" value="1"/>
</dbReference>
<evidence type="ECO:0000256" key="5">
    <source>
        <dbReference type="ARBA" id="ARBA00022840"/>
    </source>
</evidence>
<dbReference type="GO" id="GO:0004001">
    <property type="term" value="F:adenosine kinase activity"/>
    <property type="evidence" value="ECO:0007669"/>
    <property type="project" value="UniProtKB-UniRule"/>
</dbReference>
<name>A0A426YKA3_ENSVE</name>
<evidence type="ECO:0000313" key="7">
    <source>
        <dbReference type="EMBL" id="RRT52143.1"/>
    </source>
</evidence>
<dbReference type="GO" id="GO:0005524">
    <property type="term" value="F:ATP binding"/>
    <property type="evidence" value="ECO:0007669"/>
    <property type="project" value="UniProtKB-UniRule"/>
</dbReference>